<reference evidence="1" key="1">
    <citation type="submission" date="2022-08" db="EMBL/GenBank/DDBJ databases">
        <title>Draft genome sequencing of Roseisolibacter agri AW1220.</title>
        <authorList>
            <person name="Tobiishi Y."/>
            <person name="Tonouchi A."/>
        </authorList>
    </citation>
    <scope>NUCLEOTIDE SEQUENCE</scope>
    <source>
        <strain evidence="1">AW1220</strain>
    </source>
</reference>
<protein>
    <submittedName>
        <fullName evidence="1">Uncharacterized protein</fullName>
    </submittedName>
</protein>
<comment type="caution">
    <text evidence="1">The sequence shown here is derived from an EMBL/GenBank/DDBJ whole genome shotgun (WGS) entry which is preliminary data.</text>
</comment>
<proteinExistence type="predicted"/>
<evidence type="ECO:0000313" key="1">
    <source>
        <dbReference type="EMBL" id="GLC23562.1"/>
    </source>
</evidence>
<dbReference type="AlphaFoldDB" id="A0AA37V1C6"/>
<name>A0AA37V1C6_9BACT</name>
<keyword evidence="2" id="KW-1185">Reference proteome</keyword>
<gene>
    <name evidence="1" type="ORF">rosag_00750</name>
</gene>
<accession>A0AA37V1C6</accession>
<sequence length="56" mass="6462">MKVREFWIESLMAPMKLEMACLQVDPFTLEQIVKNSMRVHMDAEQAIRLAIVAAAR</sequence>
<dbReference type="EMBL" id="BRXS01000001">
    <property type="protein sequence ID" value="GLC23562.1"/>
    <property type="molecule type" value="Genomic_DNA"/>
</dbReference>
<organism evidence="1 2">
    <name type="scientific">Roseisolibacter agri</name>
    <dbReference type="NCBI Taxonomy" id="2014610"/>
    <lineage>
        <taxon>Bacteria</taxon>
        <taxon>Pseudomonadati</taxon>
        <taxon>Gemmatimonadota</taxon>
        <taxon>Gemmatimonadia</taxon>
        <taxon>Gemmatimonadales</taxon>
        <taxon>Gemmatimonadaceae</taxon>
        <taxon>Roseisolibacter</taxon>
    </lineage>
</organism>
<evidence type="ECO:0000313" key="2">
    <source>
        <dbReference type="Proteomes" id="UP001161325"/>
    </source>
</evidence>
<dbReference type="Proteomes" id="UP001161325">
    <property type="component" value="Unassembled WGS sequence"/>
</dbReference>